<dbReference type="Proteomes" id="UP000011885">
    <property type="component" value="Unassembled WGS sequence"/>
</dbReference>
<protein>
    <submittedName>
        <fullName evidence="2">Uncharacterized protein</fullName>
    </submittedName>
</protein>
<evidence type="ECO:0000256" key="1">
    <source>
        <dbReference type="SAM" id="MobiDB-lite"/>
    </source>
</evidence>
<dbReference type="AlphaFoldDB" id="M5U5B1"/>
<evidence type="ECO:0000313" key="2">
    <source>
        <dbReference type="EMBL" id="EMI56630.1"/>
    </source>
</evidence>
<dbReference type="PATRIC" id="fig|1263870.3.peg.2095"/>
<accession>M5U5B1</accession>
<feature type="region of interest" description="Disordered" evidence="1">
    <location>
        <begin position="1019"/>
        <end position="1038"/>
    </location>
</feature>
<gene>
    <name evidence="2" type="ORF">RSSM_01963</name>
</gene>
<evidence type="ECO:0000313" key="3">
    <source>
        <dbReference type="Proteomes" id="UP000011885"/>
    </source>
</evidence>
<dbReference type="RefSeq" id="WP_008676918.1">
    <property type="nucleotide sequence ID" value="NZ_ANOH01000136.1"/>
</dbReference>
<name>M5U5B1_9BACT</name>
<feature type="region of interest" description="Disordered" evidence="1">
    <location>
        <begin position="1"/>
        <end position="24"/>
    </location>
</feature>
<reference evidence="2 3" key="1">
    <citation type="journal article" date="2013" name="Mar. Genomics">
        <title>Expression of sulfatases in Rhodopirellula baltica and the diversity of sulfatases in the genus Rhodopirellula.</title>
        <authorList>
            <person name="Wegner C.E."/>
            <person name="Richter-Heitmann T."/>
            <person name="Klindworth A."/>
            <person name="Klockow C."/>
            <person name="Richter M."/>
            <person name="Achstetter T."/>
            <person name="Glockner F.O."/>
            <person name="Harder J."/>
        </authorList>
    </citation>
    <scope>NUCLEOTIDE SEQUENCE [LARGE SCALE GENOMIC DNA]</scope>
    <source>
        <strain evidence="2 3">SM41</strain>
    </source>
</reference>
<dbReference type="EMBL" id="ANOH01000136">
    <property type="protein sequence ID" value="EMI56630.1"/>
    <property type="molecule type" value="Genomic_DNA"/>
</dbReference>
<organism evidence="2 3">
    <name type="scientific">Rhodopirellula sallentina SM41</name>
    <dbReference type="NCBI Taxonomy" id="1263870"/>
    <lineage>
        <taxon>Bacteria</taxon>
        <taxon>Pseudomonadati</taxon>
        <taxon>Planctomycetota</taxon>
        <taxon>Planctomycetia</taxon>
        <taxon>Pirellulales</taxon>
        <taxon>Pirellulaceae</taxon>
        <taxon>Rhodopirellula</taxon>
    </lineage>
</organism>
<proteinExistence type="predicted"/>
<feature type="compositionally biased region" description="Polar residues" evidence="1">
    <location>
        <begin position="1"/>
        <end position="13"/>
    </location>
</feature>
<comment type="caution">
    <text evidence="2">The sequence shown here is derived from an EMBL/GenBank/DDBJ whole genome shotgun (WGS) entry which is preliminary data.</text>
</comment>
<keyword evidence="3" id="KW-1185">Reference proteome</keyword>
<sequence>MNNLSTASRSNASVHPKDEPSQLVGGQYVTMDDSVWYKISNSHRMSPFFMTAVSSGDHWMFVSSRGALTAGRRNPDSALFPYYSADKIVDTSDCTGPKTLLNVRRSDGTSERWEPFSPATRYCGQCTQNLYKNWYGNRIIFEEIHHSLRLAFRYGWTFGERFGFIRGCELLNLDDNPVDVDIVDGIENILPSRLGSEFQLRYSNLADAYKKSERLDESNLGVYYLSSIPTDRAEPSEGLLATVAWHTGLENANVAISGSQIDDIRGGQAMADESNMRGQRGAYFISKTLQLPTLEPLRWNVIADVNYDHCDVIELHDRIANGHELAKQIDEDVAANEAKLLQILSAADGRQVSENRLRAQRHQSNVLFNVMRGGIPANGYEVAAADFVQHVATANRNVSQRCQAFLDGLPESLSIDSLQDRVANAGDSDLVRLASEYLPLRFSRRHGDPTRPWNKFSIDLTCEDGGENLSYQGNWRDIFQNWEALSVAYPKFTVSMILRFVNASTADGYNPYRITKDGFDWEVPDPDDPWANIGYWGDHQIVYLLRLLQRGRSMTPSQLDDCLSRDTCVYANVPYRIRSHKEICRDPQNTIDFDFDGAAEIDRRVREVGSDGKLLCDEEGSPLRVGLVEKLLVPALAKLSGFVPGGGLWLNTQRPEWNDANNALVGRGLSVVTVCYLRRYLSFLVEWFDGDSDRLPDNVLLSGSVFRFAETLKDVLAEHAGAFEGPIDDEQRFVILDKLAAAGSDYRGTLYAEGIGAEKVSTSLDWVVDLFRRALAMVDHTIRANRRDDGMYHSYNLIHLENQRASVSHLYEMLEGQVAVLSSGLLSGEEAVKVLDTLRSSKIYREDQQSYMLYPNRTLSRFLDKNCVSSEDALRSRLVRTLTDAGDKTVLQRDIHGEFHFNGGFRNAADLNVALDRLRSEERYRDLVDEERERIHEMFEQTFGHRQFTGRSGTFFGYEGLGSIYWHMVSKLALAVMEHCVQAHEHSSSTDPDVLGRLHEHYREIRDGIGLTKTPQHYGAFPSDPYSHTPEDGGVRQPGMTGQVKEDILSRWDELGIRIDGGRVRFDPKFFEASEFLQSDSELDYFDVNGHRQQMNVPAGCFAMTLCQVPVTYRTGQSRCLAIHFADKPTILRSVLELSESESDSLFSRRGEITQIEIRFE</sequence>